<evidence type="ECO:0000256" key="4">
    <source>
        <dbReference type="ARBA" id="ARBA00022898"/>
    </source>
</evidence>
<dbReference type="GO" id="GO:0047536">
    <property type="term" value="F:2-aminoadipate transaminase activity"/>
    <property type="evidence" value="ECO:0007669"/>
    <property type="project" value="UniProtKB-EC"/>
</dbReference>
<gene>
    <name evidence="6" type="primary">lysN_2</name>
    <name evidence="6" type="ORF">DF168_01496</name>
</gene>
<keyword evidence="3 6" id="KW-0808">Transferase</keyword>
<dbReference type="Proteomes" id="UP000247465">
    <property type="component" value="Chromosome"/>
</dbReference>
<dbReference type="PANTHER" id="PTHR42790">
    <property type="entry name" value="AMINOTRANSFERASE"/>
    <property type="match status" value="1"/>
</dbReference>
<evidence type="ECO:0000256" key="3">
    <source>
        <dbReference type="ARBA" id="ARBA00022679"/>
    </source>
</evidence>
<dbReference type="AlphaFoldDB" id="A0A2Z4AMG5"/>
<keyword evidence="4" id="KW-0663">Pyridoxal phosphate</keyword>
<proteinExistence type="predicted"/>
<keyword evidence="2 6" id="KW-0032">Aminotransferase</keyword>
<evidence type="ECO:0000259" key="5">
    <source>
        <dbReference type="Pfam" id="PF00155"/>
    </source>
</evidence>
<dbReference type="InterPro" id="IPR015421">
    <property type="entry name" value="PyrdxlP-dep_Trfase_major"/>
</dbReference>
<dbReference type="KEGG" id="mtar:DF168_01496"/>
<dbReference type="Gene3D" id="3.40.640.10">
    <property type="entry name" value="Type I PLP-dependent aspartate aminotransferase-like (Major domain)"/>
    <property type="match status" value="1"/>
</dbReference>
<evidence type="ECO:0000256" key="1">
    <source>
        <dbReference type="ARBA" id="ARBA00001933"/>
    </source>
</evidence>
<evidence type="ECO:0000256" key="2">
    <source>
        <dbReference type="ARBA" id="ARBA00022576"/>
    </source>
</evidence>
<accession>A0A2Z4AMG5</accession>
<dbReference type="GO" id="GO:0030170">
    <property type="term" value="F:pyridoxal phosphate binding"/>
    <property type="evidence" value="ECO:0007669"/>
    <property type="project" value="InterPro"/>
</dbReference>
<comment type="cofactor">
    <cofactor evidence="1">
        <name>pyridoxal 5'-phosphate</name>
        <dbReference type="ChEBI" id="CHEBI:597326"/>
    </cofactor>
</comment>
<dbReference type="InterPro" id="IPR015422">
    <property type="entry name" value="PyrdxlP-dep_Trfase_small"/>
</dbReference>
<reference evidence="6 7" key="1">
    <citation type="submission" date="2018-06" db="EMBL/GenBank/DDBJ databases">
        <title>Draft Genome Sequence of a Novel Marine Bacterium Related to the Verrucomicrobia.</title>
        <authorList>
            <person name="Vosseberg J."/>
            <person name="Martijn J."/>
            <person name="Ettema T.J.G."/>
        </authorList>
    </citation>
    <scope>NUCLEOTIDE SEQUENCE [LARGE SCALE GENOMIC DNA]</scope>
    <source>
        <strain evidence="6">TARA_B100001123</strain>
    </source>
</reference>
<protein>
    <submittedName>
        <fullName evidence="6">2-aminoadipate transaminase</fullName>
        <ecNumber evidence="6">2.6.1.39</ecNumber>
    </submittedName>
</protein>
<dbReference type="Pfam" id="PF00155">
    <property type="entry name" value="Aminotran_1_2"/>
    <property type="match status" value="1"/>
</dbReference>
<dbReference type="PANTHER" id="PTHR42790:SF19">
    <property type="entry name" value="KYNURENINE_ALPHA-AMINOADIPATE AMINOTRANSFERASE, MITOCHONDRIAL"/>
    <property type="match status" value="1"/>
</dbReference>
<name>A0A2Z4AMG5_9BACT</name>
<dbReference type="Gene3D" id="3.90.1150.10">
    <property type="entry name" value="Aspartate Aminotransferase, domain 1"/>
    <property type="match status" value="1"/>
</dbReference>
<dbReference type="InterPro" id="IPR015424">
    <property type="entry name" value="PyrdxlP-dep_Trfase"/>
</dbReference>
<dbReference type="SUPFAM" id="SSF53383">
    <property type="entry name" value="PLP-dependent transferases"/>
    <property type="match status" value="1"/>
</dbReference>
<evidence type="ECO:0000313" key="7">
    <source>
        <dbReference type="Proteomes" id="UP000247465"/>
    </source>
</evidence>
<organism evidence="6 7">
    <name type="scientific">Candidatus Moanibacter tarae</name>
    <dbReference type="NCBI Taxonomy" id="2200854"/>
    <lineage>
        <taxon>Bacteria</taxon>
        <taxon>Pseudomonadati</taxon>
        <taxon>Verrucomicrobiota</taxon>
        <taxon>Opitutia</taxon>
        <taxon>Puniceicoccales</taxon>
        <taxon>Puniceicoccales incertae sedis</taxon>
        <taxon>Candidatus Moanibacter</taxon>
    </lineage>
</organism>
<dbReference type="EMBL" id="CP029803">
    <property type="protein sequence ID" value="AWT60290.1"/>
    <property type="molecule type" value="Genomic_DNA"/>
</dbReference>
<evidence type="ECO:0000313" key="6">
    <source>
        <dbReference type="EMBL" id="AWT60290.1"/>
    </source>
</evidence>
<dbReference type="InterPro" id="IPR050859">
    <property type="entry name" value="Class-I_PLP-dep_aminotransf"/>
</dbReference>
<dbReference type="GO" id="GO:1901605">
    <property type="term" value="P:alpha-amino acid metabolic process"/>
    <property type="evidence" value="ECO:0007669"/>
    <property type="project" value="TreeGrafter"/>
</dbReference>
<dbReference type="CDD" id="cd00609">
    <property type="entry name" value="AAT_like"/>
    <property type="match status" value="1"/>
</dbReference>
<feature type="domain" description="Aminotransferase class I/classII large" evidence="5">
    <location>
        <begin position="53"/>
        <end position="413"/>
    </location>
</feature>
<dbReference type="InterPro" id="IPR004839">
    <property type="entry name" value="Aminotransferase_I/II_large"/>
</dbReference>
<dbReference type="EC" id="2.6.1.39" evidence="6"/>
<sequence length="423" mass="47307">MEQYDTKNMRFSRLGANLSDPEIVRLMDLALGDPSLLSLAAGFTDNSVMPVNLVSEVVGELAQLGTDPEHLQYGLNNGRRGLREGIARFLAQYPGEEGLSLNPNRILITNGSQQALYLAIQILCDPGDIILVEQPTYFVFLEVLKGLGVTPIPIPVIQNGELDFKGLKEMINGLAESGDIIRVKGLYIVSYFANPSTRSMNVTEKRQLGNLLRSLPFRIPFIEDAAYRELYFHSPFPAPSHMSMAEFKGVPTLYAGTFTKPFSTGLKVGYAYCSEADWFNNLARVKGQQDFGTSNFAQAIIEQVIADGRYAEYLRKISQHYKVKMDILQETLLDGGLKEMEWDWETPTGGILLWLRAPDRIDTRLDSEFCRACIAEGVLYVPGELFFAERPPNNYIRLSFGSLDGNQLEEAGRRFAKVAKEFS</sequence>